<dbReference type="OrthoDB" id="2509690at2"/>
<feature type="chain" id="PRO_5039076141" evidence="1">
    <location>
        <begin position="26"/>
        <end position="430"/>
    </location>
</feature>
<dbReference type="InterPro" id="IPR006059">
    <property type="entry name" value="SBP"/>
</dbReference>
<reference evidence="2 3" key="1">
    <citation type="submission" date="2017-07" db="EMBL/GenBank/DDBJ databases">
        <title>Draft whole genome sequences of clinical Proprionibacteriaceae strains.</title>
        <authorList>
            <person name="Bernier A.-M."/>
            <person name="Bernard K."/>
            <person name="Domingo M.-C."/>
        </authorList>
    </citation>
    <scope>NUCLEOTIDE SEQUENCE [LARGE SCALE GENOMIC DNA]</scope>
    <source>
        <strain evidence="2 3">NML 030167</strain>
    </source>
</reference>
<evidence type="ECO:0000313" key="2">
    <source>
        <dbReference type="EMBL" id="OYO07909.1"/>
    </source>
</evidence>
<dbReference type="Proteomes" id="UP000215896">
    <property type="component" value="Unassembled WGS sequence"/>
</dbReference>
<evidence type="ECO:0000256" key="1">
    <source>
        <dbReference type="SAM" id="SignalP"/>
    </source>
</evidence>
<gene>
    <name evidence="2" type="ORF">CGZ94_20825</name>
</gene>
<evidence type="ECO:0000313" key="3">
    <source>
        <dbReference type="Proteomes" id="UP000215896"/>
    </source>
</evidence>
<dbReference type="Pfam" id="PF13416">
    <property type="entry name" value="SBP_bac_8"/>
    <property type="match status" value="1"/>
</dbReference>
<dbReference type="RefSeq" id="WP_094360415.1">
    <property type="nucleotide sequence ID" value="NZ_NMVK01000036.1"/>
</dbReference>
<dbReference type="PANTHER" id="PTHR43649">
    <property type="entry name" value="ARABINOSE-BINDING PROTEIN-RELATED"/>
    <property type="match status" value="1"/>
</dbReference>
<comment type="caution">
    <text evidence="2">The sequence shown here is derived from an EMBL/GenBank/DDBJ whole genome shotgun (WGS) entry which is preliminary data.</text>
</comment>
<dbReference type="SUPFAM" id="SSF53850">
    <property type="entry name" value="Periplasmic binding protein-like II"/>
    <property type="match status" value="1"/>
</dbReference>
<protein>
    <submittedName>
        <fullName evidence="2">ABC transporter substrate-binding protein</fullName>
    </submittedName>
</protein>
<name>A0A255FW39_9ACTN</name>
<proteinExistence type="predicted"/>
<dbReference type="PANTHER" id="PTHR43649:SF30">
    <property type="entry name" value="ABC TRANSPORTER SUBSTRATE-BINDING PROTEIN"/>
    <property type="match status" value="1"/>
</dbReference>
<dbReference type="AlphaFoldDB" id="A0A255FW39"/>
<sequence>MQINRRNFLTLAGGVAAAATLTSCAGTGSAPVQQGEEGVIKFWSNHPGKSKELEQKLIDAFVAANPGTKVELVDGGANYEELAQKFNAALTGGDLPDVIVASDVTWFNFALNKALAPLDELWTQVGVDSNDYVDTLRDDYLYNGKHYAMPYSRSTCLVYYNKDMWQKAGLPDQGPSTWQEFDQFATKLQQADPNVAPLSVANGTNYLDWYFQGMIWTFGGKYSDKWDMKFTTPESLEAGNFLASMVKANKIKVTKDPVNEFGTGLSAALLESTGSLGGLKKQAQVNFGTAFLPGPKPGCPTGGAGLAVPANISDDRKKLAVKFIDFITNAQNTAMFSQATGYMPVRKSALEDPSEKQYLESEPRAMTAIKQLAENTAPQDYARVFVPGGGRRIGEGLDKITTGGQDVATVFKQLADDSQKAFERDIKPQL</sequence>
<keyword evidence="1" id="KW-0732">Signal</keyword>
<dbReference type="CDD" id="cd14748">
    <property type="entry name" value="PBP2_UgpB"/>
    <property type="match status" value="1"/>
</dbReference>
<dbReference type="PROSITE" id="PS51257">
    <property type="entry name" value="PROKAR_LIPOPROTEIN"/>
    <property type="match status" value="1"/>
</dbReference>
<dbReference type="Gene3D" id="3.40.190.10">
    <property type="entry name" value="Periplasmic binding protein-like II"/>
    <property type="match status" value="1"/>
</dbReference>
<feature type="signal peptide" evidence="1">
    <location>
        <begin position="1"/>
        <end position="25"/>
    </location>
</feature>
<keyword evidence="3" id="KW-1185">Reference proteome</keyword>
<dbReference type="PROSITE" id="PS51318">
    <property type="entry name" value="TAT"/>
    <property type="match status" value="1"/>
</dbReference>
<dbReference type="EMBL" id="NMVO01000019">
    <property type="protein sequence ID" value="OYO07909.1"/>
    <property type="molecule type" value="Genomic_DNA"/>
</dbReference>
<dbReference type="InterPro" id="IPR006311">
    <property type="entry name" value="TAT_signal"/>
</dbReference>
<dbReference type="InterPro" id="IPR050490">
    <property type="entry name" value="Bact_solute-bd_prot1"/>
</dbReference>
<organism evidence="2 3">
    <name type="scientific">Enemella evansiae</name>
    <dbReference type="NCBI Taxonomy" id="2016499"/>
    <lineage>
        <taxon>Bacteria</taxon>
        <taxon>Bacillati</taxon>
        <taxon>Actinomycetota</taxon>
        <taxon>Actinomycetes</taxon>
        <taxon>Propionibacteriales</taxon>
        <taxon>Propionibacteriaceae</taxon>
        <taxon>Enemella</taxon>
    </lineage>
</organism>
<accession>A0A255FW39</accession>